<dbReference type="EMBL" id="AVOT02130645">
    <property type="protein sequence ID" value="MBW0588466.1"/>
    <property type="molecule type" value="Genomic_DNA"/>
</dbReference>
<organism evidence="1 2">
    <name type="scientific">Austropuccinia psidii MF-1</name>
    <dbReference type="NCBI Taxonomy" id="1389203"/>
    <lineage>
        <taxon>Eukaryota</taxon>
        <taxon>Fungi</taxon>
        <taxon>Dikarya</taxon>
        <taxon>Basidiomycota</taxon>
        <taxon>Pucciniomycotina</taxon>
        <taxon>Pucciniomycetes</taxon>
        <taxon>Pucciniales</taxon>
        <taxon>Sphaerophragmiaceae</taxon>
        <taxon>Austropuccinia</taxon>
    </lineage>
</organism>
<dbReference type="OrthoDB" id="2505141at2759"/>
<evidence type="ECO:0000313" key="1">
    <source>
        <dbReference type="EMBL" id="MBW0588466.1"/>
    </source>
</evidence>
<evidence type="ECO:0000313" key="2">
    <source>
        <dbReference type="Proteomes" id="UP000765509"/>
    </source>
</evidence>
<dbReference type="AlphaFoldDB" id="A0A9Q3KXL2"/>
<gene>
    <name evidence="1" type="ORF">O181_128181</name>
</gene>
<protein>
    <submittedName>
        <fullName evidence="1">Uncharacterized protein</fullName>
    </submittedName>
</protein>
<name>A0A9Q3KXL2_9BASI</name>
<proteinExistence type="predicted"/>
<dbReference type="Proteomes" id="UP000765509">
    <property type="component" value="Unassembled WGS sequence"/>
</dbReference>
<sequence>MPKRVGTAQNGKLKSSEWHSLFSIHLPLAFIETLVKFQTFDDDMVRYQSVLENLCCLIGCTNIISLKSYTNDDPISFQKDYEKYTKTSEIVFSNHKVLPNHHYALHIPDQMR</sequence>
<keyword evidence="2" id="KW-1185">Reference proteome</keyword>
<comment type="caution">
    <text evidence="1">The sequence shown here is derived from an EMBL/GenBank/DDBJ whole genome shotgun (WGS) entry which is preliminary data.</text>
</comment>
<reference evidence="1" key="1">
    <citation type="submission" date="2021-03" db="EMBL/GenBank/DDBJ databases">
        <title>Draft genome sequence of rust myrtle Austropuccinia psidii MF-1, a brazilian biotype.</title>
        <authorList>
            <person name="Quecine M.C."/>
            <person name="Pachon D.M.R."/>
            <person name="Bonatelli M.L."/>
            <person name="Correr F.H."/>
            <person name="Franceschini L.M."/>
            <person name="Leite T.F."/>
            <person name="Margarido G.R.A."/>
            <person name="Almeida C.A."/>
            <person name="Ferrarezi J.A."/>
            <person name="Labate C.A."/>
        </authorList>
    </citation>
    <scope>NUCLEOTIDE SEQUENCE</scope>
    <source>
        <strain evidence="1">MF-1</strain>
    </source>
</reference>
<feature type="non-terminal residue" evidence="1">
    <location>
        <position position="112"/>
    </location>
</feature>
<accession>A0A9Q3KXL2</accession>